<evidence type="ECO:0000256" key="2">
    <source>
        <dbReference type="ARBA" id="ARBA00022840"/>
    </source>
</evidence>
<dbReference type="Proteomes" id="UP000230750">
    <property type="component" value="Unassembled WGS sequence"/>
</dbReference>
<dbReference type="SUPFAM" id="SSF48452">
    <property type="entry name" value="TPR-like"/>
    <property type="match status" value="1"/>
</dbReference>
<evidence type="ECO:0000256" key="3">
    <source>
        <dbReference type="PROSITE-ProRule" id="PRU00339"/>
    </source>
</evidence>
<dbReference type="EMBL" id="MRZV01000633">
    <property type="protein sequence ID" value="PIK46597.1"/>
    <property type="molecule type" value="Genomic_DNA"/>
</dbReference>
<protein>
    <submittedName>
        <fullName evidence="6">Putative soluble adenylyl cyclase isoform X1</fullName>
    </submittedName>
</protein>
<evidence type="ECO:0000313" key="6">
    <source>
        <dbReference type="EMBL" id="PIK46597.1"/>
    </source>
</evidence>
<feature type="repeat" description="TPR" evidence="3">
    <location>
        <begin position="184"/>
        <end position="217"/>
    </location>
</feature>
<sequence>MSSRGSSIFMGMRNKLKNRRATSGTLITTAPDYTSDEESQSDDEEDLGPNDELEGDKRKSFINFRQTYVERTLSIISFEETTTENSTKQGLNFDELDFRECRCLEVLNTVFPQLVRHWRAAANTAKTIHFLVEAGGAAIAMGNNMQALTFLREASHIIEQLDADQRPLPDDPNENITVATEDRGKIASMIGQSFFQMGQMEESLPYFLNALKILKNKQPSSNPGIYLKTLKEAFRQLMFRTLPNRRSWGAFTRKDARLLEQSRCLSHIWHLHNSQNWSLGALSAALQQVNRAEKVNSDLEELINAYINMMECCSAYGWMSLGHRYEKLAMMRCLERSAEVNFDNLVSIGRLYCVSMQTRLSKGHIQGAIDSGYSAYKIAEKLHDNSLELEVLPVLAHALMLAGRTTASVEVLEKLKYAGTEEEDVVALCSYYCNCMDLIFDAGHQLESFQRCLTFYQINGTNQAFITNSTCQLYLIVSFALWFYRREEWEAAERWLLAAESLQPEIRNSLRNVQAALKLAECYLLSYCRQLTTTGTRSRESKTAKRETRQYLRGIKSDVQSYPVTKLRYDLLQLYHSVLSKGTRNRRRITKQINRLRVSSEVCGDKLDSDWALACEKAWLDCGEPQGERKSSVQKSDIGFDKDGILPSRKSITNIRFTLPLPKTH</sequence>
<dbReference type="InterPro" id="IPR011990">
    <property type="entry name" value="TPR-like_helical_dom_sf"/>
</dbReference>
<keyword evidence="2" id="KW-0067">ATP-binding</keyword>
<dbReference type="GO" id="GO:0004016">
    <property type="term" value="F:adenylate cyclase activity"/>
    <property type="evidence" value="ECO:0007669"/>
    <property type="project" value="TreeGrafter"/>
</dbReference>
<feature type="compositionally biased region" description="Polar residues" evidence="5">
    <location>
        <begin position="21"/>
        <end position="32"/>
    </location>
</feature>
<feature type="compositionally biased region" description="Acidic residues" evidence="5">
    <location>
        <begin position="34"/>
        <end position="54"/>
    </location>
</feature>
<dbReference type="OrthoDB" id="194468at2759"/>
<evidence type="ECO:0000256" key="1">
    <source>
        <dbReference type="ARBA" id="ARBA00022741"/>
    </source>
</evidence>
<evidence type="ECO:0000256" key="5">
    <source>
        <dbReference type="SAM" id="MobiDB-lite"/>
    </source>
</evidence>
<dbReference type="PANTHER" id="PTHR16305:SF28">
    <property type="entry name" value="GUANYLATE CYCLASE DOMAIN-CONTAINING PROTEIN"/>
    <property type="match status" value="1"/>
</dbReference>
<dbReference type="PANTHER" id="PTHR16305">
    <property type="entry name" value="TESTICULAR SOLUBLE ADENYLYL CYCLASE"/>
    <property type="match status" value="1"/>
</dbReference>
<dbReference type="InterPro" id="IPR019734">
    <property type="entry name" value="TPR_rpt"/>
</dbReference>
<evidence type="ECO:0000256" key="4">
    <source>
        <dbReference type="SAM" id="Coils"/>
    </source>
</evidence>
<reference evidence="6 7" key="1">
    <citation type="journal article" date="2017" name="PLoS Biol.">
        <title>The sea cucumber genome provides insights into morphological evolution and visceral regeneration.</title>
        <authorList>
            <person name="Zhang X."/>
            <person name="Sun L."/>
            <person name="Yuan J."/>
            <person name="Sun Y."/>
            <person name="Gao Y."/>
            <person name="Zhang L."/>
            <person name="Li S."/>
            <person name="Dai H."/>
            <person name="Hamel J.F."/>
            <person name="Liu C."/>
            <person name="Yu Y."/>
            <person name="Liu S."/>
            <person name="Lin W."/>
            <person name="Guo K."/>
            <person name="Jin S."/>
            <person name="Xu P."/>
            <person name="Storey K.B."/>
            <person name="Huan P."/>
            <person name="Zhang T."/>
            <person name="Zhou Y."/>
            <person name="Zhang J."/>
            <person name="Lin C."/>
            <person name="Li X."/>
            <person name="Xing L."/>
            <person name="Huo D."/>
            <person name="Sun M."/>
            <person name="Wang L."/>
            <person name="Mercier A."/>
            <person name="Li F."/>
            <person name="Yang H."/>
            <person name="Xiang J."/>
        </authorList>
    </citation>
    <scope>NUCLEOTIDE SEQUENCE [LARGE SCALE GENOMIC DNA]</scope>
    <source>
        <strain evidence="6">Shaxun</strain>
        <tissue evidence="6">Muscle</tissue>
    </source>
</reference>
<feature type="region of interest" description="Disordered" evidence="5">
    <location>
        <begin position="1"/>
        <end position="55"/>
    </location>
</feature>
<keyword evidence="4" id="KW-0175">Coiled coil</keyword>
<proteinExistence type="predicted"/>
<dbReference type="GO" id="GO:0005737">
    <property type="term" value="C:cytoplasm"/>
    <property type="evidence" value="ECO:0007669"/>
    <property type="project" value="TreeGrafter"/>
</dbReference>
<feature type="coiled-coil region" evidence="4">
    <location>
        <begin position="282"/>
        <end position="309"/>
    </location>
</feature>
<dbReference type="PROSITE" id="PS50005">
    <property type="entry name" value="TPR"/>
    <property type="match status" value="1"/>
</dbReference>
<name>A0A2G8KF14_STIJA</name>
<gene>
    <name evidence="6" type="ORF">BSL78_16530</name>
</gene>
<dbReference type="AlphaFoldDB" id="A0A2G8KF14"/>
<dbReference type="STRING" id="307972.A0A2G8KF14"/>
<keyword evidence="7" id="KW-1185">Reference proteome</keyword>
<keyword evidence="1" id="KW-0547">Nucleotide-binding</keyword>
<dbReference type="Gene3D" id="1.25.40.10">
    <property type="entry name" value="Tetratricopeptide repeat domain"/>
    <property type="match status" value="1"/>
</dbReference>
<keyword evidence="3" id="KW-0802">TPR repeat</keyword>
<comment type="caution">
    <text evidence="6">The sequence shown here is derived from an EMBL/GenBank/DDBJ whole genome shotgun (WGS) entry which is preliminary data.</text>
</comment>
<evidence type="ECO:0000313" key="7">
    <source>
        <dbReference type="Proteomes" id="UP000230750"/>
    </source>
</evidence>
<dbReference type="GO" id="GO:0005524">
    <property type="term" value="F:ATP binding"/>
    <property type="evidence" value="ECO:0007669"/>
    <property type="project" value="UniProtKB-KW"/>
</dbReference>
<accession>A0A2G8KF14</accession>
<organism evidence="6 7">
    <name type="scientific">Stichopus japonicus</name>
    <name type="common">Sea cucumber</name>
    <dbReference type="NCBI Taxonomy" id="307972"/>
    <lineage>
        <taxon>Eukaryota</taxon>
        <taxon>Metazoa</taxon>
        <taxon>Echinodermata</taxon>
        <taxon>Eleutherozoa</taxon>
        <taxon>Echinozoa</taxon>
        <taxon>Holothuroidea</taxon>
        <taxon>Aspidochirotacea</taxon>
        <taxon>Aspidochirotida</taxon>
        <taxon>Stichopodidae</taxon>
        <taxon>Apostichopus</taxon>
    </lineage>
</organism>